<dbReference type="InterPro" id="IPR029063">
    <property type="entry name" value="SAM-dependent_MTases_sf"/>
</dbReference>
<dbReference type="Gene3D" id="3.40.50.150">
    <property type="entry name" value="Vaccinia Virus protein VP39"/>
    <property type="match status" value="1"/>
</dbReference>
<proteinExistence type="predicted"/>
<gene>
    <name evidence="2" type="ORF">METZ01_LOCUS274173</name>
</gene>
<reference evidence="2" key="1">
    <citation type="submission" date="2018-05" db="EMBL/GenBank/DDBJ databases">
        <authorList>
            <person name="Lanie J.A."/>
            <person name="Ng W.-L."/>
            <person name="Kazmierczak K.M."/>
            <person name="Andrzejewski T.M."/>
            <person name="Davidsen T.M."/>
            <person name="Wayne K.J."/>
            <person name="Tettelin H."/>
            <person name="Glass J.I."/>
            <person name="Rusch D."/>
            <person name="Podicherti R."/>
            <person name="Tsui H.-C.T."/>
            <person name="Winkler M.E."/>
        </authorList>
    </citation>
    <scope>NUCLEOTIDE SEQUENCE</scope>
</reference>
<accession>A0A382KAW1</accession>
<feature type="domain" description="Methyltransferase type 11" evidence="1">
    <location>
        <begin position="18"/>
        <end position="59"/>
    </location>
</feature>
<dbReference type="EMBL" id="UINC01079376">
    <property type="protein sequence ID" value="SVC21319.1"/>
    <property type="molecule type" value="Genomic_DNA"/>
</dbReference>
<protein>
    <recommendedName>
        <fullName evidence="1">Methyltransferase type 11 domain-containing protein</fullName>
    </recommendedName>
</protein>
<sequence length="163" mass="18732">MKLVIDKNIKFANAGKYIPESDSSVNVLYSSHMLEHLDREETRQFINEAKRILIPGGIIRKVVPDFDKLISDYVVNNNPEKFIDDSCLVGEKPKNIIEIIQYLIQGHGWHFNMYNSKTLVDLFSKYGFKKIKIIDAGETRIKHTEGIDLFAHSNGSIYMEAIK</sequence>
<dbReference type="Pfam" id="PF08241">
    <property type="entry name" value="Methyltransf_11"/>
    <property type="match status" value="1"/>
</dbReference>
<dbReference type="GO" id="GO:0008757">
    <property type="term" value="F:S-adenosylmethionine-dependent methyltransferase activity"/>
    <property type="evidence" value="ECO:0007669"/>
    <property type="project" value="InterPro"/>
</dbReference>
<name>A0A382KAW1_9ZZZZ</name>
<organism evidence="2">
    <name type="scientific">marine metagenome</name>
    <dbReference type="NCBI Taxonomy" id="408172"/>
    <lineage>
        <taxon>unclassified sequences</taxon>
        <taxon>metagenomes</taxon>
        <taxon>ecological metagenomes</taxon>
    </lineage>
</organism>
<evidence type="ECO:0000313" key="2">
    <source>
        <dbReference type="EMBL" id="SVC21319.1"/>
    </source>
</evidence>
<dbReference type="InterPro" id="IPR013216">
    <property type="entry name" value="Methyltransf_11"/>
</dbReference>
<dbReference type="AlphaFoldDB" id="A0A382KAW1"/>
<evidence type="ECO:0000259" key="1">
    <source>
        <dbReference type="Pfam" id="PF08241"/>
    </source>
</evidence>
<dbReference type="SUPFAM" id="SSF53335">
    <property type="entry name" value="S-adenosyl-L-methionine-dependent methyltransferases"/>
    <property type="match status" value="1"/>
</dbReference>